<accession>A0ABV9V4W2</accession>
<dbReference type="EMBL" id="JBHSJE010000001">
    <property type="protein sequence ID" value="MFC4977794.1"/>
    <property type="molecule type" value="Genomic_DNA"/>
</dbReference>
<keyword evidence="2" id="KW-1185">Reference proteome</keyword>
<dbReference type="RefSeq" id="WP_033297512.1">
    <property type="nucleotide sequence ID" value="NZ_JBFAGR010000002.1"/>
</dbReference>
<reference evidence="2" key="1">
    <citation type="journal article" date="2019" name="Int. J. Syst. Evol. Microbiol.">
        <title>The Global Catalogue of Microorganisms (GCM) 10K type strain sequencing project: providing services to taxonomists for standard genome sequencing and annotation.</title>
        <authorList>
            <consortium name="The Broad Institute Genomics Platform"/>
            <consortium name="The Broad Institute Genome Sequencing Center for Infectious Disease"/>
            <person name="Wu L."/>
            <person name="Ma J."/>
        </authorList>
    </citation>
    <scope>NUCLEOTIDE SEQUENCE [LARGE SCALE GENOMIC DNA]</scope>
    <source>
        <strain evidence="2">ICMP 257</strain>
    </source>
</reference>
<dbReference type="Proteomes" id="UP001595908">
    <property type="component" value="Unassembled WGS sequence"/>
</dbReference>
<comment type="caution">
    <text evidence="1">The sequence shown here is derived from an EMBL/GenBank/DDBJ whole genome shotgun (WGS) entry which is preliminary data.</text>
</comment>
<gene>
    <name evidence="1" type="ORF">ACFPL4_05380</name>
</gene>
<organism evidence="1 2">
    <name type="scientific">Streptomyces atroolivaceus</name>
    <dbReference type="NCBI Taxonomy" id="66869"/>
    <lineage>
        <taxon>Bacteria</taxon>
        <taxon>Bacillati</taxon>
        <taxon>Actinomycetota</taxon>
        <taxon>Actinomycetes</taxon>
        <taxon>Kitasatosporales</taxon>
        <taxon>Streptomycetaceae</taxon>
        <taxon>Streptomyces</taxon>
    </lineage>
</organism>
<dbReference type="GeneID" id="31231785"/>
<evidence type="ECO:0000313" key="2">
    <source>
        <dbReference type="Proteomes" id="UP001595908"/>
    </source>
</evidence>
<sequence length="63" mass="6512">MPAKRLTCETARLTEPVGAGLRVSAPLPAATFIPIILDFGNSTVLIYVSPDEGKGVSAPATTQ</sequence>
<protein>
    <submittedName>
        <fullName evidence="1">Uncharacterized protein</fullName>
    </submittedName>
</protein>
<proteinExistence type="predicted"/>
<name>A0ABV9V4W2_STRAZ</name>
<evidence type="ECO:0000313" key="1">
    <source>
        <dbReference type="EMBL" id="MFC4977794.1"/>
    </source>
</evidence>